<dbReference type="EMBL" id="CALNXI010001589">
    <property type="protein sequence ID" value="CAH3172765.1"/>
    <property type="molecule type" value="Genomic_DNA"/>
</dbReference>
<comment type="pathway">
    <text evidence="2">Protein modification; protein glycosylation.</text>
</comment>
<comment type="subcellular location">
    <subcellularLocation>
        <location evidence="1 9">Endoplasmic reticulum membrane</location>
        <topology evidence="1 9">Multi-pass membrane protein</topology>
    </subcellularLocation>
</comment>
<organism evidence="10 11">
    <name type="scientific">Porites evermanni</name>
    <dbReference type="NCBI Taxonomy" id="104178"/>
    <lineage>
        <taxon>Eukaryota</taxon>
        <taxon>Metazoa</taxon>
        <taxon>Cnidaria</taxon>
        <taxon>Anthozoa</taxon>
        <taxon>Hexacorallia</taxon>
        <taxon>Scleractinia</taxon>
        <taxon>Fungiina</taxon>
        <taxon>Poritidae</taxon>
        <taxon>Porites</taxon>
    </lineage>
</organism>
<name>A0ABN8R150_9CNID</name>
<comment type="caution">
    <text evidence="10">The sequence shown here is derived from an EMBL/GenBank/DDBJ whole genome shotgun (WGS) entry which is preliminary data.</text>
</comment>
<feature type="transmembrane region" description="Helical" evidence="9">
    <location>
        <begin position="20"/>
        <end position="40"/>
    </location>
</feature>
<feature type="transmembrane region" description="Helical" evidence="9">
    <location>
        <begin position="378"/>
        <end position="400"/>
    </location>
</feature>
<feature type="transmembrane region" description="Helical" evidence="9">
    <location>
        <begin position="181"/>
        <end position="205"/>
    </location>
</feature>
<evidence type="ECO:0000256" key="7">
    <source>
        <dbReference type="ARBA" id="ARBA00023136"/>
    </source>
</evidence>
<sequence length="547" mass="61988">MADEKEGLVGSTVRSASYNVVLQVTFRILTFVMNGVLLRFTTKDMIGIVNVRLMLLNQTIVFVAREAFRKACLSKTQDKNWVQVINLLWCVFPLGVILSSVLGYVWLLHLEVPDPQKIPNYPLAVLAFAASGSIELLSEQLWVLTQAFVFLRLKVIIEGIANFARCVITLALVVLFPDLGIVSFCLAQMAFSILSMILYYVYFLYYIQNVPKEKETAMDGFPLKSVRDFFPRRIPGLSVVSWGMVHLTWSFFKQSFLKKILTEGERYIMTLFKVLTFSQQGIYDVINNLGSLVARCVFMPIEESYYTFFAHTLVRGNYADQQAEKSAKMASEILEVVLKFVVLVGMTFLVFGYGYSFLLLDIYGGSTLSSGEGSPSLLQMYCLYVLIIAVNGMTECFMFAAMSKEDVDAYNYKMMVFSVIFLAASWYLTFLGSVGFVIANCLNMLLRIYHSLIFIHHYFKSTPHLKPLQGLVPSPLVLLAFAVSWVITATSETRLCCDHGWYYRILHIGVGGICLLTVAILVYIKEKTLVNFMLEHWLGLPKKKKDD</sequence>
<feature type="transmembrane region" description="Helical" evidence="9">
    <location>
        <begin position="501"/>
        <end position="524"/>
    </location>
</feature>
<evidence type="ECO:0000256" key="3">
    <source>
        <dbReference type="ARBA" id="ARBA00010288"/>
    </source>
</evidence>
<keyword evidence="7 9" id="KW-0472">Membrane</keyword>
<feature type="transmembrane region" description="Helical" evidence="9">
    <location>
        <begin position="84"/>
        <end position="109"/>
    </location>
</feature>
<comment type="function">
    <text evidence="8 9">Intramembrane glycolipid transporter that operates in the biosynthetic pathway of dolichol-linked oligosaccharides, the glycan precursors employed in protein asparagine (N)-glycosylation. The sequential addition of sugars to dolichol pyrophosphate produces dolichol-linked oligosaccharides containing fourteen sugars, including two GlcNAcs, nine mannoses and three glucoses. Once assembled, the oligosaccharide is transferred from the lipid to nascent proteins by oligosaccharyltransferases. The assembly of dolichol-linked oligosaccharides begins on the cytosolic side of the endoplasmic reticulum membrane and finishes in its lumen. RFT1 could mediate the translocation of the cytosolically oriented intermediate DolPP-GlcNAc2Man5, produced by ALG11, into the ER lumen where dolichol-linked oligosaccharides assembly continues. However, the intramembrane lipid transporter activity could not be confirmed in vitro.</text>
</comment>
<reference evidence="10 11" key="1">
    <citation type="submission" date="2022-05" db="EMBL/GenBank/DDBJ databases">
        <authorList>
            <consortium name="Genoscope - CEA"/>
            <person name="William W."/>
        </authorList>
    </citation>
    <scope>NUCLEOTIDE SEQUENCE [LARGE SCALE GENOMIC DNA]</scope>
</reference>
<evidence type="ECO:0000256" key="9">
    <source>
        <dbReference type="RuleBase" id="RU365067"/>
    </source>
</evidence>
<evidence type="ECO:0000256" key="5">
    <source>
        <dbReference type="ARBA" id="ARBA00022824"/>
    </source>
</evidence>
<dbReference type="PANTHER" id="PTHR13117">
    <property type="entry name" value="ENDOPLASMIC RETICULUM MULTISPAN TRANSMEMBRANE PROTEIN-RELATED"/>
    <property type="match status" value="1"/>
</dbReference>
<dbReference type="Proteomes" id="UP001159427">
    <property type="component" value="Unassembled WGS sequence"/>
</dbReference>
<feature type="transmembrane region" description="Helical" evidence="9">
    <location>
        <begin position="121"/>
        <end position="143"/>
    </location>
</feature>
<feature type="transmembrane region" description="Helical" evidence="9">
    <location>
        <begin position="471"/>
        <end position="489"/>
    </location>
</feature>
<evidence type="ECO:0000256" key="2">
    <source>
        <dbReference type="ARBA" id="ARBA00004922"/>
    </source>
</evidence>
<dbReference type="PANTHER" id="PTHR13117:SF5">
    <property type="entry name" value="PROTEIN RFT1 HOMOLOG"/>
    <property type="match status" value="1"/>
</dbReference>
<feature type="transmembrane region" description="Helical" evidence="9">
    <location>
        <begin position="412"/>
        <end position="430"/>
    </location>
</feature>
<keyword evidence="4 9" id="KW-0812">Transmembrane</keyword>
<evidence type="ECO:0000256" key="6">
    <source>
        <dbReference type="ARBA" id="ARBA00022989"/>
    </source>
</evidence>
<feature type="transmembrane region" description="Helical" evidence="9">
    <location>
        <begin position="336"/>
        <end position="358"/>
    </location>
</feature>
<feature type="transmembrane region" description="Helical" evidence="9">
    <location>
        <begin position="155"/>
        <end position="175"/>
    </location>
</feature>
<dbReference type="InterPro" id="IPR007594">
    <property type="entry name" value="RFT1"/>
</dbReference>
<evidence type="ECO:0000313" key="10">
    <source>
        <dbReference type="EMBL" id="CAH3172765.1"/>
    </source>
</evidence>
<gene>
    <name evidence="10" type="ORF">PEVE_00008606</name>
</gene>
<dbReference type="Pfam" id="PF04506">
    <property type="entry name" value="Rft-1"/>
    <property type="match status" value="1"/>
</dbReference>
<protein>
    <recommendedName>
        <fullName evidence="9">Protein RFT1 homolog</fullName>
    </recommendedName>
</protein>
<comment type="similarity">
    <text evidence="3 9">Belongs to the RFT1 family.</text>
</comment>
<proteinExistence type="inferred from homology"/>
<keyword evidence="5" id="KW-0256">Endoplasmic reticulum</keyword>
<accession>A0ABN8R150</accession>
<evidence type="ECO:0000256" key="8">
    <source>
        <dbReference type="ARBA" id="ARBA00045912"/>
    </source>
</evidence>
<keyword evidence="11" id="KW-1185">Reference proteome</keyword>
<evidence type="ECO:0000256" key="4">
    <source>
        <dbReference type="ARBA" id="ARBA00022692"/>
    </source>
</evidence>
<evidence type="ECO:0000313" key="11">
    <source>
        <dbReference type="Proteomes" id="UP001159427"/>
    </source>
</evidence>
<keyword evidence="6 9" id="KW-1133">Transmembrane helix</keyword>
<evidence type="ECO:0000256" key="1">
    <source>
        <dbReference type="ARBA" id="ARBA00004477"/>
    </source>
</evidence>